<proteinExistence type="predicted"/>
<organism evidence="1 2">
    <name type="scientific">Paspalum notatum var. saurae</name>
    <dbReference type="NCBI Taxonomy" id="547442"/>
    <lineage>
        <taxon>Eukaryota</taxon>
        <taxon>Viridiplantae</taxon>
        <taxon>Streptophyta</taxon>
        <taxon>Embryophyta</taxon>
        <taxon>Tracheophyta</taxon>
        <taxon>Spermatophyta</taxon>
        <taxon>Magnoliopsida</taxon>
        <taxon>Liliopsida</taxon>
        <taxon>Poales</taxon>
        <taxon>Poaceae</taxon>
        <taxon>PACMAD clade</taxon>
        <taxon>Panicoideae</taxon>
        <taxon>Andropogonodae</taxon>
        <taxon>Paspaleae</taxon>
        <taxon>Paspalinae</taxon>
        <taxon>Paspalum</taxon>
    </lineage>
</organism>
<gene>
    <name evidence="1" type="ORF">U9M48_001493</name>
</gene>
<protein>
    <submittedName>
        <fullName evidence="1">Uncharacterized protein</fullName>
    </submittedName>
</protein>
<name>A0AAQ3PM44_PASNO</name>
<accession>A0AAQ3PM44</accession>
<evidence type="ECO:0000313" key="1">
    <source>
        <dbReference type="EMBL" id="WVZ50218.1"/>
    </source>
</evidence>
<dbReference type="Proteomes" id="UP001341281">
    <property type="component" value="Chromosome 01"/>
</dbReference>
<dbReference type="EMBL" id="CP144745">
    <property type="protein sequence ID" value="WVZ50218.1"/>
    <property type="molecule type" value="Genomic_DNA"/>
</dbReference>
<reference evidence="1 2" key="1">
    <citation type="submission" date="2024-02" db="EMBL/GenBank/DDBJ databases">
        <title>High-quality chromosome-scale genome assembly of Pensacola bahiagrass (Paspalum notatum Flugge var. saurae).</title>
        <authorList>
            <person name="Vega J.M."/>
            <person name="Podio M."/>
            <person name="Orjuela J."/>
            <person name="Siena L.A."/>
            <person name="Pessino S.C."/>
            <person name="Combes M.C."/>
            <person name="Mariac C."/>
            <person name="Albertini E."/>
            <person name="Pupilli F."/>
            <person name="Ortiz J.P.A."/>
            <person name="Leblanc O."/>
        </authorList>
    </citation>
    <scope>NUCLEOTIDE SEQUENCE [LARGE SCALE GENOMIC DNA]</scope>
    <source>
        <strain evidence="1">R1</strain>
        <tissue evidence="1">Leaf</tissue>
    </source>
</reference>
<keyword evidence="2" id="KW-1185">Reference proteome</keyword>
<dbReference type="AlphaFoldDB" id="A0AAQ3PM44"/>
<evidence type="ECO:0000313" key="2">
    <source>
        <dbReference type="Proteomes" id="UP001341281"/>
    </source>
</evidence>
<sequence length="158" mass="17438">MPETAASVAEVRDSEAISSQKRSSAIIVPLDAPALFLCELVHPLLLSCVNLVRDASARGCHPRRCQRRRPLALNGTNDACEADNAEVVRAGQRLGVCTHEATSQGAVAAPDAGNDVVWQRARCVRRNPRRRERPQHGLVGVEVLMQQRRQRGLRRRHA</sequence>